<evidence type="ECO:0000256" key="7">
    <source>
        <dbReference type="ARBA" id="ARBA00043224"/>
    </source>
</evidence>
<organism evidence="9 10">
    <name type="scientific">Porphyromonas gingivicanis</name>
    <dbReference type="NCBI Taxonomy" id="266762"/>
    <lineage>
        <taxon>Bacteria</taxon>
        <taxon>Pseudomonadati</taxon>
        <taxon>Bacteroidota</taxon>
        <taxon>Bacteroidia</taxon>
        <taxon>Bacteroidales</taxon>
        <taxon>Porphyromonadaceae</taxon>
        <taxon>Porphyromonas</taxon>
    </lineage>
</organism>
<dbReference type="OrthoDB" id="9791276at2"/>
<dbReference type="SUPFAM" id="SSF52499">
    <property type="entry name" value="Isochorismatase-like hydrolases"/>
    <property type="match status" value="1"/>
</dbReference>
<keyword evidence="3" id="KW-0479">Metal-binding</keyword>
<comment type="caution">
    <text evidence="9">The sequence shown here is derived from an EMBL/GenBank/DDBJ whole genome shotgun (WGS) entry which is preliminary data.</text>
</comment>
<dbReference type="GO" id="GO:0008936">
    <property type="term" value="F:nicotinamidase activity"/>
    <property type="evidence" value="ECO:0007669"/>
    <property type="project" value="UniProtKB-EC"/>
</dbReference>
<reference evidence="9 10" key="1">
    <citation type="submission" date="2014-08" db="EMBL/GenBank/DDBJ databases">
        <title>Porphyromonas gingivicanis strain:COT-022_OH1391 Genome sequencing.</title>
        <authorList>
            <person name="Wallis C."/>
            <person name="Deusch O."/>
            <person name="O'Flynn C."/>
            <person name="Davis I."/>
            <person name="Jospin G."/>
            <person name="Darling A.E."/>
            <person name="Coil D.A."/>
            <person name="Alexiev A."/>
            <person name="Horsfall A."/>
            <person name="Kirkwood N."/>
            <person name="Harris S."/>
            <person name="Eisen J.A."/>
        </authorList>
    </citation>
    <scope>NUCLEOTIDE SEQUENCE [LARGE SCALE GENOMIC DNA]</scope>
    <source>
        <strain evidence="10">COT-022 OH1391</strain>
    </source>
</reference>
<dbReference type="InterPro" id="IPR000868">
    <property type="entry name" value="Isochorismatase-like_dom"/>
</dbReference>
<dbReference type="InterPro" id="IPR036380">
    <property type="entry name" value="Isochorismatase-like_sf"/>
</dbReference>
<dbReference type="AlphaFoldDB" id="A0A0A2G1X5"/>
<evidence type="ECO:0000256" key="2">
    <source>
        <dbReference type="ARBA" id="ARBA00022642"/>
    </source>
</evidence>
<dbReference type="eggNOG" id="COG1335">
    <property type="taxonomic scope" value="Bacteria"/>
</dbReference>
<evidence type="ECO:0000256" key="5">
    <source>
        <dbReference type="ARBA" id="ARBA00037900"/>
    </source>
</evidence>
<proteinExistence type="inferred from homology"/>
<dbReference type="GO" id="GO:0019363">
    <property type="term" value="P:pyridine nucleotide biosynthetic process"/>
    <property type="evidence" value="ECO:0007669"/>
    <property type="project" value="UniProtKB-KW"/>
</dbReference>
<evidence type="ECO:0000313" key="10">
    <source>
        <dbReference type="Proteomes" id="UP000030134"/>
    </source>
</evidence>
<dbReference type="Gene3D" id="3.40.50.850">
    <property type="entry name" value="Isochorismatase-like"/>
    <property type="match status" value="1"/>
</dbReference>
<protein>
    <recommendedName>
        <fullName evidence="6">nicotinamidase</fullName>
        <ecNumber evidence="6">3.5.1.19</ecNumber>
    </recommendedName>
    <alternativeName>
        <fullName evidence="7">Nicotinamide deamidase</fullName>
    </alternativeName>
</protein>
<name>A0A0A2G1X5_9PORP</name>
<dbReference type="Pfam" id="PF00857">
    <property type="entry name" value="Isochorismatase"/>
    <property type="match status" value="1"/>
</dbReference>
<dbReference type="RefSeq" id="WP_036884935.1">
    <property type="nucleotide sequence ID" value="NZ_JQZW01000015.1"/>
</dbReference>
<keyword evidence="10" id="KW-1185">Reference proteome</keyword>
<keyword evidence="2" id="KW-0662">Pyridine nucleotide biosynthesis</keyword>
<dbReference type="EMBL" id="JQZW01000015">
    <property type="protein sequence ID" value="KGN97283.1"/>
    <property type="molecule type" value="Genomic_DNA"/>
</dbReference>
<evidence type="ECO:0000259" key="8">
    <source>
        <dbReference type="Pfam" id="PF00857"/>
    </source>
</evidence>
<gene>
    <name evidence="9" type="ORF">HQ36_08055</name>
</gene>
<dbReference type="InterPro" id="IPR052347">
    <property type="entry name" value="Isochorismatase_Nicotinamidase"/>
</dbReference>
<keyword evidence="4" id="KW-0378">Hydrolase</keyword>
<dbReference type="EC" id="3.5.1.19" evidence="6"/>
<sequence>MNIPKPYTLLVVDPQVDFVSGSLAVPHAAEAMEQLTEWGNLHIEDMEALIITSDQHTWNHCSFKAYGGVWPPHCIRHTIGAALTPELIPLIEQVIVRGIPYQMVEKATTAEQDAYSAFEKELPPLLQKATHIVVAGIAGDYCVLQSVRDLLRFNLSDKLYLLEQGIASIDDGTTLRSYIQQEGLRTL</sequence>
<evidence type="ECO:0000256" key="6">
    <source>
        <dbReference type="ARBA" id="ARBA00039017"/>
    </source>
</evidence>
<comment type="pathway">
    <text evidence="5">Cofactor biosynthesis; nicotinate biosynthesis; nicotinate from nicotinamide: step 1/1.</text>
</comment>
<accession>A0A0A2G1X5</accession>
<feature type="domain" description="Isochorismatase-like" evidence="8">
    <location>
        <begin position="8"/>
        <end position="152"/>
    </location>
</feature>
<dbReference type="GO" id="GO:0046872">
    <property type="term" value="F:metal ion binding"/>
    <property type="evidence" value="ECO:0007669"/>
    <property type="project" value="UniProtKB-KW"/>
</dbReference>
<comment type="similarity">
    <text evidence="1">Belongs to the isochorismatase family.</text>
</comment>
<evidence type="ECO:0000256" key="3">
    <source>
        <dbReference type="ARBA" id="ARBA00022723"/>
    </source>
</evidence>
<dbReference type="STRING" id="266762.HQ36_08055"/>
<evidence type="ECO:0000256" key="4">
    <source>
        <dbReference type="ARBA" id="ARBA00022801"/>
    </source>
</evidence>
<evidence type="ECO:0000256" key="1">
    <source>
        <dbReference type="ARBA" id="ARBA00006336"/>
    </source>
</evidence>
<evidence type="ECO:0000313" key="9">
    <source>
        <dbReference type="EMBL" id="KGN97283.1"/>
    </source>
</evidence>
<dbReference type="PANTHER" id="PTHR11080">
    <property type="entry name" value="PYRAZINAMIDASE/NICOTINAMIDASE"/>
    <property type="match status" value="1"/>
</dbReference>
<dbReference type="PANTHER" id="PTHR11080:SF2">
    <property type="entry name" value="LD05707P"/>
    <property type="match status" value="1"/>
</dbReference>
<dbReference type="Proteomes" id="UP000030134">
    <property type="component" value="Unassembled WGS sequence"/>
</dbReference>